<dbReference type="EMBL" id="DF973798">
    <property type="protein sequence ID" value="GAU40304.1"/>
    <property type="molecule type" value="Genomic_DNA"/>
</dbReference>
<name>A0A2Z6N5V8_TRISU</name>
<reference evidence="2" key="1">
    <citation type="journal article" date="2017" name="Front. Plant Sci.">
        <title>Climate Clever Clovers: New Paradigm to Reduce the Environmental Footprint of Ruminants by Breeding Low Methanogenic Forages Utilizing Haplotype Variation.</title>
        <authorList>
            <person name="Kaur P."/>
            <person name="Appels R."/>
            <person name="Bayer P.E."/>
            <person name="Keeble-Gagnere G."/>
            <person name="Wang J."/>
            <person name="Hirakawa H."/>
            <person name="Shirasawa K."/>
            <person name="Vercoe P."/>
            <person name="Stefanova K."/>
            <person name="Durmic Z."/>
            <person name="Nichols P."/>
            <person name="Revell C."/>
            <person name="Isobe S.N."/>
            <person name="Edwards D."/>
            <person name="Erskine W."/>
        </authorList>
    </citation>
    <scope>NUCLEOTIDE SEQUENCE [LARGE SCALE GENOMIC DNA]</scope>
    <source>
        <strain evidence="2">cv. Daliak</strain>
    </source>
</reference>
<proteinExistence type="predicted"/>
<dbReference type="AlphaFoldDB" id="A0A2Z6N5V8"/>
<evidence type="ECO:0000313" key="1">
    <source>
        <dbReference type="EMBL" id="GAU40304.1"/>
    </source>
</evidence>
<dbReference type="OrthoDB" id="1717299at2759"/>
<evidence type="ECO:0000313" key="2">
    <source>
        <dbReference type="Proteomes" id="UP000242715"/>
    </source>
</evidence>
<evidence type="ECO:0008006" key="3">
    <source>
        <dbReference type="Google" id="ProtNLM"/>
    </source>
</evidence>
<protein>
    <recommendedName>
        <fullName evidence="3">Reverse transcriptase zinc-binding domain-containing protein</fullName>
    </recommendedName>
</protein>
<gene>
    <name evidence="1" type="ORF">TSUD_362840</name>
</gene>
<keyword evidence="2" id="KW-1185">Reference proteome</keyword>
<sequence length="220" mass="25650">MLYMYDPSPRGNEDHWVSSPQVEGVYHLFVKDLFLGNYNARDIAKIRNLFIGLVVEEIIATPLISSVKEDKVVWEEEMNGGNSVKSGYNLPMTCLIRSDRNRVEGNWNGIWKGQSPHKAHYLLWRLYRGCLPTRQHASVGWQQRHNVVPVEDPRPVQWEKPSVRWIKYNVDAAFVVEGESWVLLHVMKEVIHNGFERGQFQSDSKLLVDAIHSRRQQFRI</sequence>
<accession>A0A2Z6N5V8</accession>
<organism evidence="1 2">
    <name type="scientific">Trifolium subterraneum</name>
    <name type="common">Subterranean clover</name>
    <dbReference type="NCBI Taxonomy" id="3900"/>
    <lineage>
        <taxon>Eukaryota</taxon>
        <taxon>Viridiplantae</taxon>
        <taxon>Streptophyta</taxon>
        <taxon>Embryophyta</taxon>
        <taxon>Tracheophyta</taxon>
        <taxon>Spermatophyta</taxon>
        <taxon>Magnoliopsida</taxon>
        <taxon>eudicotyledons</taxon>
        <taxon>Gunneridae</taxon>
        <taxon>Pentapetalae</taxon>
        <taxon>rosids</taxon>
        <taxon>fabids</taxon>
        <taxon>Fabales</taxon>
        <taxon>Fabaceae</taxon>
        <taxon>Papilionoideae</taxon>
        <taxon>50 kb inversion clade</taxon>
        <taxon>NPAAA clade</taxon>
        <taxon>Hologalegina</taxon>
        <taxon>IRL clade</taxon>
        <taxon>Trifolieae</taxon>
        <taxon>Trifolium</taxon>
    </lineage>
</organism>
<dbReference type="Proteomes" id="UP000242715">
    <property type="component" value="Unassembled WGS sequence"/>
</dbReference>